<keyword evidence="2" id="KW-0479">Metal-binding</keyword>
<dbReference type="GO" id="GO:0046872">
    <property type="term" value="F:metal ion binding"/>
    <property type="evidence" value="ECO:0007669"/>
    <property type="project" value="UniProtKB-KW"/>
</dbReference>
<protein>
    <submittedName>
        <fullName evidence="8">DNA repair protein RadC</fullName>
    </submittedName>
</protein>
<evidence type="ECO:0000256" key="2">
    <source>
        <dbReference type="ARBA" id="ARBA00022723"/>
    </source>
</evidence>
<dbReference type="PROSITE" id="PS50249">
    <property type="entry name" value="MPN"/>
    <property type="match status" value="1"/>
</dbReference>
<dbReference type="InterPro" id="IPR025657">
    <property type="entry name" value="RadC_JAB"/>
</dbReference>
<dbReference type="NCBIfam" id="TIGR00608">
    <property type="entry name" value="radc"/>
    <property type="match status" value="1"/>
</dbReference>
<dbReference type="Gene3D" id="3.40.140.10">
    <property type="entry name" value="Cytidine Deaminase, domain 2"/>
    <property type="match status" value="1"/>
</dbReference>
<evidence type="ECO:0000259" key="7">
    <source>
        <dbReference type="PROSITE" id="PS50249"/>
    </source>
</evidence>
<evidence type="ECO:0000256" key="1">
    <source>
        <dbReference type="ARBA" id="ARBA00022670"/>
    </source>
</evidence>
<dbReference type="Proteomes" id="UP000254263">
    <property type="component" value="Unassembled WGS sequence"/>
</dbReference>
<evidence type="ECO:0000313" key="8">
    <source>
        <dbReference type="EMBL" id="SUB78299.1"/>
    </source>
</evidence>
<keyword evidence="1" id="KW-0645">Protease</keyword>
<dbReference type="InterPro" id="IPR001405">
    <property type="entry name" value="UPF0758"/>
</dbReference>
<keyword evidence="5" id="KW-0482">Metalloprotease</keyword>
<dbReference type="Pfam" id="PF04002">
    <property type="entry name" value="RadC"/>
    <property type="match status" value="1"/>
</dbReference>
<dbReference type="CDD" id="cd08071">
    <property type="entry name" value="MPN_DUF2466"/>
    <property type="match status" value="1"/>
</dbReference>
<dbReference type="GO" id="GO:0006508">
    <property type="term" value="P:proteolysis"/>
    <property type="evidence" value="ECO:0007669"/>
    <property type="project" value="UniProtKB-KW"/>
</dbReference>
<dbReference type="PANTHER" id="PTHR30471:SF3">
    <property type="entry name" value="UPF0758 PROTEIN YEES-RELATED"/>
    <property type="match status" value="1"/>
</dbReference>
<dbReference type="EMBL" id="UGTI01000001">
    <property type="protein sequence ID" value="SUB78299.1"/>
    <property type="molecule type" value="Genomic_DNA"/>
</dbReference>
<dbReference type="PANTHER" id="PTHR30471">
    <property type="entry name" value="DNA REPAIR PROTEIN RADC"/>
    <property type="match status" value="1"/>
</dbReference>
<keyword evidence="3" id="KW-0378">Hydrolase</keyword>
<evidence type="ECO:0000256" key="3">
    <source>
        <dbReference type="ARBA" id="ARBA00022801"/>
    </source>
</evidence>
<sequence>MPLTIKELSETDRPRERLQMFGAKSLSDAELLAILLGSGSRDMTAVELAQWILREHDNKLGQLVRLSNMKSLCSYKGIGSAKAISILAAFELGRRLPILEGEQEGKLVINTSARAYAHLRKYLADMHSHEEIWVLLLDRSKHPISQFCVSKGSLIEAVGDMRLIFSPAIERSADSIILAHNHPSGEVRPSREDYQLTKRAVSAGNILQIPVVDHLIIGSGTNYFSFADNGDMPQPNLF</sequence>
<accession>A0A379DIV1</accession>
<reference evidence="8 9" key="1">
    <citation type="submission" date="2018-06" db="EMBL/GenBank/DDBJ databases">
        <authorList>
            <consortium name="Pathogen Informatics"/>
            <person name="Doyle S."/>
        </authorList>
    </citation>
    <scope>NUCLEOTIDE SEQUENCE [LARGE SCALE GENOMIC DNA]</scope>
    <source>
        <strain evidence="8 9">NCTC13100</strain>
    </source>
</reference>
<organism evidence="8 9">
    <name type="scientific">Porphyromonas macacae</name>
    <dbReference type="NCBI Taxonomy" id="28115"/>
    <lineage>
        <taxon>Bacteria</taxon>
        <taxon>Pseudomonadati</taxon>
        <taxon>Bacteroidota</taxon>
        <taxon>Bacteroidia</taxon>
        <taxon>Bacteroidales</taxon>
        <taxon>Porphyromonadaceae</taxon>
        <taxon>Porphyromonas</taxon>
    </lineage>
</organism>
<dbReference type="InterPro" id="IPR046778">
    <property type="entry name" value="UPF0758_N"/>
</dbReference>
<dbReference type="PROSITE" id="PS01302">
    <property type="entry name" value="UPF0758"/>
    <property type="match status" value="1"/>
</dbReference>
<dbReference type="GO" id="GO:0008237">
    <property type="term" value="F:metallopeptidase activity"/>
    <property type="evidence" value="ECO:0007669"/>
    <property type="project" value="UniProtKB-KW"/>
</dbReference>
<dbReference type="NCBIfam" id="NF000642">
    <property type="entry name" value="PRK00024.1"/>
    <property type="match status" value="1"/>
</dbReference>
<dbReference type="InterPro" id="IPR037518">
    <property type="entry name" value="MPN"/>
</dbReference>
<name>A0A379DIV1_9PORP</name>
<dbReference type="SUPFAM" id="SSF102712">
    <property type="entry name" value="JAB1/MPN domain"/>
    <property type="match status" value="1"/>
</dbReference>
<gene>
    <name evidence="8" type="ORF">NCTC13100_01454</name>
</gene>
<keyword evidence="4" id="KW-0862">Zinc</keyword>
<evidence type="ECO:0000256" key="4">
    <source>
        <dbReference type="ARBA" id="ARBA00022833"/>
    </source>
</evidence>
<evidence type="ECO:0000313" key="9">
    <source>
        <dbReference type="Proteomes" id="UP000254263"/>
    </source>
</evidence>
<proteinExistence type="inferred from homology"/>
<comment type="similarity">
    <text evidence="6">Belongs to the UPF0758 family.</text>
</comment>
<dbReference type="RefSeq" id="WP_018360811.1">
    <property type="nucleotide sequence ID" value="NZ_UGTI01000001.1"/>
</dbReference>
<dbReference type="Pfam" id="PF20582">
    <property type="entry name" value="UPF0758_N"/>
    <property type="match status" value="1"/>
</dbReference>
<dbReference type="AlphaFoldDB" id="A0A379DIV1"/>
<evidence type="ECO:0000256" key="6">
    <source>
        <dbReference type="RuleBase" id="RU003797"/>
    </source>
</evidence>
<evidence type="ECO:0000256" key="5">
    <source>
        <dbReference type="ARBA" id="ARBA00023049"/>
    </source>
</evidence>
<dbReference type="InterPro" id="IPR020891">
    <property type="entry name" value="UPF0758_CS"/>
</dbReference>
<feature type="domain" description="MPN" evidence="7">
    <location>
        <begin position="107"/>
        <end position="232"/>
    </location>
</feature>